<evidence type="ECO:0000313" key="3">
    <source>
        <dbReference type="Proteomes" id="UP000054007"/>
    </source>
</evidence>
<feature type="compositionally biased region" description="Basic and acidic residues" evidence="1">
    <location>
        <begin position="235"/>
        <end position="250"/>
    </location>
</feature>
<gene>
    <name evidence="2" type="ORF">CYLTODRAFT_411998</name>
</gene>
<keyword evidence="3" id="KW-1185">Reference proteome</keyword>
<protein>
    <submittedName>
        <fullName evidence="2">Uncharacterized protein</fullName>
    </submittedName>
</protein>
<dbReference type="AlphaFoldDB" id="A0A0D7B6Q1"/>
<name>A0A0D7B6Q1_9AGAR</name>
<evidence type="ECO:0000256" key="1">
    <source>
        <dbReference type="SAM" id="MobiDB-lite"/>
    </source>
</evidence>
<proteinExistence type="predicted"/>
<reference evidence="2 3" key="1">
    <citation type="journal article" date="2015" name="Fungal Genet. Biol.">
        <title>Evolution of novel wood decay mechanisms in Agaricales revealed by the genome sequences of Fistulina hepatica and Cylindrobasidium torrendii.</title>
        <authorList>
            <person name="Floudas D."/>
            <person name="Held B.W."/>
            <person name="Riley R."/>
            <person name="Nagy L.G."/>
            <person name="Koehler G."/>
            <person name="Ransdell A.S."/>
            <person name="Younus H."/>
            <person name="Chow J."/>
            <person name="Chiniquy J."/>
            <person name="Lipzen A."/>
            <person name="Tritt A."/>
            <person name="Sun H."/>
            <person name="Haridas S."/>
            <person name="LaButti K."/>
            <person name="Ohm R.A."/>
            <person name="Kues U."/>
            <person name="Blanchette R.A."/>
            <person name="Grigoriev I.V."/>
            <person name="Minto R.E."/>
            <person name="Hibbett D.S."/>
        </authorList>
    </citation>
    <scope>NUCLEOTIDE SEQUENCE [LARGE SCALE GENOMIC DNA]</scope>
    <source>
        <strain evidence="2 3">FP15055 ss-10</strain>
    </source>
</reference>
<dbReference type="Proteomes" id="UP000054007">
    <property type="component" value="Unassembled WGS sequence"/>
</dbReference>
<dbReference type="EMBL" id="KN880561">
    <property type="protein sequence ID" value="KIY66223.1"/>
    <property type="molecule type" value="Genomic_DNA"/>
</dbReference>
<feature type="region of interest" description="Disordered" evidence="1">
    <location>
        <begin position="225"/>
        <end position="259"/>
    </location>
</feature>
<evidence type="ECO:0000313" key="2">
    <source>
        <dbReference type="EMBL" id="KIY66223.1"/>
    </source>
</evidence>
<sequence>MTSSKRMPSKTTGILGNLIYLFGYLYAHPAENGQHHSLRIEIDNPNIVECLRQISEHTLEKFKISPPAGLAQGHLPMLEIVFGFLSAPTQPRTEFVYTQDMTPAFDIFHNTLKSMLSGSFLVSGCSTPEQYIDVVHNTVKKMAERFGKLGMSDKEKAFAREACRVRKDLNWVLRTPCAVRVPHAGITKKVMQRAPSSLTHKPVSHKIDSCKEKGRKRLVKTLQVSDKSLRSVSKRAKDDKQNRASGHQEFKVNPNRQKRAMIRHASPEPSEMSSETSESLFYSASDVECMVSDPEDDAEQPDGVRKASSCVQYARLSEGGGLHLGVGRSGALQCRVTKLYQYEET</sequence>
<organism evidence="2 3">
    <name type="scientific">Cylindrobasidium torrendii FP15055 ss-10</name>
    <dbReference type="NCBI Taxonomy" id="1314674"/>
    <lineage>
        <taxon>Eukaryota</taxon>
        <taxon>Fungi</taxon>
        <taxon>Dikarya</taxon>
        <taxon>Basidiomycota</taxon>
        <taxon>Agaricomycotina</taxon>
        <taxon>Agaricomycetes</taxon>
        <taxon>Agaricomycetidae</taxon>
        <taxon>Agaricales</taxon>
        <taxon>Marasmiineae</taxon>
        <taxon>Physalacriaceae</taxon>
        <taxon>Cylindrobasidium</taxon>
    </lineage>
</organism>
<accession>A0A0D7B6Q1</accession>